<evidence type="ECO:0000313" key="3">
    <source>
        <dbReference type="Proteomes" id="UP000541444"/>
    </source>
</evidence>
<gene>
    <name evidence="2" type="ORF">GIB67_040948</name>
</gene>
<proteinExistence type="predicted"/>
<name>A0A7J7LYC4_9MAGN</name>
<evidence type="ECO:0000313" key="2">
    <source>
        <dbReference type="EMBL" id="KAF6147540.1"/>
    </source>
</evidence>
<protein>
    <submittedName>
        <fullName evidence="2">Uncharacterized protein</fullName>
    </submittedName>
</protein>
<dbReference type="AlphaFoldDB" id="A0A7J7LYC4"/>
<keyword evidence="1" id="KW-1133">Transmembrane helix</keyword>
<comment type="caution">
    <text evidence="2">The sequence shown here is derived from an EMBL/GenBank/DDBJ whole genome shotgun (WGS) entry which is preliminary data.</text>
</comment>
<organism evidence="2 3">
    <name type="scientific">Kingdonia uniflora</name>
    <dbReference type="NCBI Taxonomy" id="39325"/>
    <lineage>
        <taxon>Eukaryota</taxon>
        <taxon>Viridiplantae</taxon>
        <taxon>Streptophyta</taxon>
        <taxon>Embryophyta</taxon>
        <taxon>Tracheophyta</taxon>
        <taxon>Spermatophyta</taxon>
        <taxon>Magnoliopsida</taxon>
        <taxon>Ranunculales</taxon>
        <taxon>Circaeasteraceae</taxon>
        <taxon>Kingdonia</taxon>
    </lineage>
</organism>
<feature type="transmembrane region" description="Helical" evidence="1">
    <location>
        <begin position="32"/>
        <end position="50"/>
    </location>
</feature>
<sequence length="61" mass="6890">MPFCQSRSSLVLLFSYVKCIPSPRQSNLHEKYVSLVVFPFIMVSTAFLGTKSRLLPPFSHG</sequence>
<keyword evidence="1" id="KW-0812">Transmembrane</keyword>
<keyword evidence="1" id="KW-0472">Membrane</keyword>
<reference evidence="2 3" key="1">
    <citation type="journal article" date="2020" name="IScience">
        <title>Genome Sequencing of the Endangered Kingdonia uniflora (Circaeasteraceae, Ranunculales) Reveals Potential Mechanisms of Evolutionary Specialization.</title>
        <authorList>
            <person name="Sun Y."/>
            <person name="Deng T."/>
            <person name="Zhang A."/>
            <person name="Moore M.J."/>
            <person name="Landis J.B."/>
            <person name="Lin N."/>
            <person name="Zhang H."/>
            <person name="Zhang X."/>
            <person name="Huang J."/>
            <person name="Zhang X."/>
            <person name="Sun H."/>
            <person name="Wang H."/>
        </authorList>
    </citation>
    <scope>NUCLEOTIDE SEQUENCE [LARGE SCALE GENOMIC DNA]</scope>
    <source>
        <strain evidence="2">TB1705</strain>
        <tissue evidence="2">Leaf</tissue>
    </source>
</reference>
<accession>A0A7J7LYC4</accession>
<keyword evidence="3" id="KW-1185">Reference proteome</keyword>
<evidence type="ECO:0000256" key="1">
    <source>
        <dbReference type="SAM" id="Phobius"/>
    </source>
</evidence>
<dbReference type="EMBL" id="JACGCM010001897">
    <property type="protein sequence ID" value="KAF6147540.1"/>
    <property type="molecule type" value="Genomic_DNA"/>
</dbReference>
<dbReference type="Proteomes" id="UP000541444">
    <property type="component" value="Unassembled WGS sequence"/>
</dbReference>